<evidence type="ECO:0000313" key="3">
    <source>
        <dbReference type="Proteomes" id="UP001234989"/>
    </source>
</evidence>
<dbReference type="InterPro" id="IPR036397">
    <property type="entry name" value="RNaseH_sf"/>
</dbReference>
<dbReference type="InterPro" id="IPR041588">
    <property type="entry name" value="Integrase_H2C2"/>
</dbReference>
<reference evidence="2" key="1">
    <citation type="submission" date="2023-08" db="EMBL/GenBank/DDBJ databases">
        <title>A de novo genome assembly of Solanum verrucosum Schlechtendal, a Mexican diploid species geographically isolated from the other diploid A-genome species in potato relatives.</title>
        <authorList>
            <person name="Hosaka K."/>
        </authorList>
    </citation>
    <scope>NUCLEOTIDE SEQUENCE</scope>
    <source>
        <tissue evidence="2">Young leaves</tissue>
    </source>
</reference>
<dbReference type="PANTHER" id="PTHR45835">
    <property type="entry name" value="YALI0A06105P"/>
    <property type="match status" value="1"/>
</dbReference>
<protein>
    <recommendedName>
        <fullName evidence="1">Integrase zinc-binding domain-containing protein</fullName>
    </recommendedName>
</protein>
<proteinExistence type="predicted"/>
<dbReference type="GO" id="GO:0003676">
    <property type="term" value="F:nucleic acid binding"/>
    <property type="evidence" value="ECO:0007669"/>
    <property type="project" value="InterPro"/>
</dbReference>
<feature type="domain" description="Integrase zinc-binding" evidence="1">
    <location>
        <begin position="60"/>
        <end position="115"/>
    </location>
</feature>
<dbReference type="AlphaFoldDB" id="A0AAF0U7Z2"/>
<dbReference type="Gene3D" id="3.30.420.10">
    <property type="entry name" value="Ribonuclease H-like superfamily/Ribonuclease H"/>
    <property type="match status" value="1"/>
</dbReference>
<dbReference type="Gene3D" id="1.10.340.70">
    <property type="match status" value="1"/>
</dbReference>
<dbReference type="SUPFAM" id="SSF53098">
    <property type="entry name" value="Ribonuclease H-like"/>
    <property type="match status" value="1"/>
</dbReference>
<keyword evidence="3" id="KW-1185">Reference proteome</keyword>
<organism evidence="2 3">
    <name type="scientific">Solanum verrucosum</name>
    <dbReference type="NCBI Taxonomy" id="315347"/>
    <lineage>
        <taxon>Eukaryota</taxon>
        <taxon>Viridiplantae</taxon>
        <taxon>Streptophyta</taxon>
        <taxon>Embryophyta</taxon>
        <taxon>Tracheophyta</taxon>
        <taxon>Spermatophyta</taxon>
        <taxon>Magnoliopsida</taxon>
        <taxon>eudicotyledons</taxon>
        <taxon>Gunneridae</taxon>
        <taxon>Pentapetalae</taxon>
        <taxon>asterids</taxon>
        <taxon>lamiids</taxon>
        <taxon>Solanales</taxon>
        <taxon>Solanaceae</taxon>
        <taxon>Solanoideae</taxon>
        <taxon>Solaneae</taxon>
        <taxon>Solanum</taxon>
    </lineage>
</organism>
<dbReference type="Pfam" id="PF17921">
    <property type="entry name" value="Integrase_H2C2"/>
    <property type="match status" value="1"/>
</dbReference>
<dbReference type="PANTHER" id="PTHR45835:SF91">
    <property type="entry name" value="RETROTRANSPOSON, TY3-GYPSY SUBCLASS-LIKE PROTEIN"/>
    <property type="match status" value="1"/>
</dbReference>
<dbReference type="EMBL" id="CP133619">
    <property type="protein sequence ID" value="WMV41155.1"/>
    <property type="molecule type" value="Genomic_DNA"/>
</dbReference>
<accession>A0AAF0U7Z2</accession>
<dbReference type="InterPro" id="IPR012337">
    <property type="entry name" value="RNaseH-like_sf"/>
</dbReference>
<sequence>MVHNGFESSFEADMKAMQGLHQKNLELKEAVLKKSIEPFSQGRDSVLRYQGRLCVENVDDLREQILSEAHSSRYSIHPGATKTYRDFCEVYWWNGMKKDIAGCVTKCPNSQQVKDRMKKSAHFLPVKVSYSMEDYAKFQLREMVELHGVPMSIMSDCESTIQYLEDMSRACVIDFKGNWDDHLPLIEFAYSNSYHSSIYMAPFEALYGRGRRSPIGDALSVADKATLEKCRLNSKVTLLSATPGKA</sequence>
<dbReference type="Proteomes" id="UP001234989">
    <property type="component" value="Chromosome 8"/>
</dbReference>
<name>A0AAF0U7Z2_SOLVR</name>
<evidence type="ECO:0000313" key="2">
    <source>
        <dbReference type="EMBL" id="WMV41155.1"/>
    </source>
</evidence>
<gene>
    <name evidence="2" type="ORF">MTR67_034540</name>
</gene>
<evidence type="ECO:0000259" key="1">
    <source>
        <dbReference type="Pfam" id="PF17921"/>
    </source>
</evidence>